<evidence type="ECO:0000259" key="1">
    <source>
        <dbReference type="Pfam" id="PF14243"/>
    </source>
</evidence>
<dbReference type="EMBL" id="JAUEIR010000010">
    <property type="protein sequence ID" value="MDN0070154.1"/>
    <property type="molecule type" value="Genomic_DNA"/>
</dbReference>
<evidence type="ECO:0000313" key="3">
    <source>
        <dbReference type="Proteomes" id="UP001168505"/>
    </source>
</evidence>
<reference evidence="2" key="1">
    <citation type="submission" date="2023-06" db="EMBL/GenBank/DDBJ databases">
        <authorList>
            <person name="Zeman M."/>
            <person name="Kubasova T."/>
            <person name="Jahodarova E."/>
            <person name="Nykrynova M."/>
            <person name="Rychlik I."/>
        </authorList>
    </citation>
    <scope>NUCLEOTIDE SEQUENCE</scope>
    <source>
        <strain evidence="2">15_COKtk</strain>
    </source>
</reference>
<protein>
    <recommendedName>
        <fullName evidence="1">ATP-grasp domain-containing protein</fullName>
    </recommendedName>
</protein>
<comment type="caution">
    <text evidence="2">The sequence shown here is derived from an EMBL/GenBank/DDBJ whole genome shotgun (WGS) entry which is preliminary data.</text>
</comment>
<dbReference type="Proteomes" id="UP001168505">
    <property type="component" value="Unassembled WGS sequence"/>
</dbReference>
<evidence type="ECO:0000313" key="2">
    <source>
        <dbReference type="EMBL" id="MDN0070154.1"/>
    </source>
</evidence>
<accession>A0AAW7JRM0</accession>
<sequence length="77" mass="8765">MEATVLFPGNYCLPEAPADNFRAELEDGGWTIIEVGDGQVSGLAESDDPSRFTRRWLDARIAWTDEMRYARHDCSWV</sequence>
<dbReference type="InterPro" id="IPR025643">
    <property type="entry name" value="R2K_3"/>
</dbReference>
<feature type="domain" description="ATP-grasp" evidence="1">
    <location>
        <begin position="23"/>
        <end position="53"/>
    </location>
</feature>
<proteinExistence type="predicted"/>
<dbReference type="Pfam" id="PF14243">
    <property type="entry name" value="R2K_3"/>
    <property type="match status" value="1"/>
</dbReference>
<organism evidence="2 3">
    <name type="scientific">Collinsella ihumii</name>
    <dbReference type="NCBI Taxonomy" id="1720204"/>
    <lineage>
        <taxon>Bacteria</taxon>
        <taxon>Bacillati</taxon>
        <taxon>Actinomycetota</taxon>
        <taxon>Coriobacteriia</taxon>
        <taxon>Coriobacteriales</taxon>
        <taxon>Coriobacteriaceae</taxon>
        <taxon>Collinsella</taxon>
    </lineage>
</organism>
<dbReference type="AlphaFoldDB" id="A0AAW7JRM0"/>
<gene>
    <name evidence="2" type="ORF">QVN40_10665</name>
</gene>
<name>A0AAW7JRM0_9ACTN</name>
<reference evidence="2" key="2">
    <citation type="submission" date="2023-08" db="EMBL/GenBank/DDBJ databases">
        <title>Identification and characterization of horizontal gene transfer across gut microbiota members of farm animals based on homology search.</title>
        <authorList>
            <person name="Schwarzerova J."/>
            <person name="Nykrynova M."/>
            <person name="Jureckova K."/>
            <person name="Cejkova D."/>
            <person name="Rychlik I."/>
        </authorList>
    </citation>
    <scope>NUCLEOTIDE SEQUENCE</scope>
    <source>
        <strain evidence="2">15_COKtk</strain>
    </source>
</reference>
<dbReference type="RefSeq" id="WP_289827649.1">
    <property type="nucleotide sequence ID" value="NZ_JAUEIR010000010.1"/>
</dbReference>